<sequence length="793" mass="89553">MHCLINNAEKELRGLGLETTEDLKDVMKLGSFKCFWNRVYIVGPYFSGKSCLAKLLVGDALPRERESTDGIWIYMGRAGMDLNGEEWIVIPKGTAVQEILVSMMMSLSTCESLDTDNLKTRLLESDENLHDSEVSRNSDHVEVLLLENSAQRKVLEERILQIPPMESWDAHDYTITPCLSNENAHINDTENESNLQTVILEEVNGLTVHGKNAFEEPTNAKQGIPLKRTRKTIVADTASHAHGVCVAAINTPRLCPEESRTSDVDELEHSPTEIPPKESSKSHVLPEEDSPTEVQSQQRTSSDLNFAETYSPGVDKALYFASTEYSASTDVSVEGSIAVETDLEINKSKNSAAGVIMSGVSSLKQILQVTETSNDYFDVTTKQESRTSDVLLEDDSPSFHSEQRRSAATYFASNEYIASTDVSVEDSIAVDTALETNKSANFAAGMKLPDVSSLEQRLQVSQTANDYFDLKTKQESSTAIHPKKDRSKSTNPVREKFKEKLMKEVANELSHNKLHEMNIEKHKQKLMKVIEAIFESHAGLKHLEFKPLIFVNAMNETDPEIQALRQRLMDRAKEHPRWGEYMPTAWVPLELHLAQQTEKGVNILTKEQIQMFNSQNESMVLTNKQLETFLKVQHSLGKLLYFDIANLRDFVIITPAYLVEVLRSIVTEKQFWPKGKQFQSIFQTMQKTGGLSRDDIEILWNQDIFRHILSYKEFIIEVLVHLDILVAERRVTDDLSTALPEVSKFIVPSMITKPNNTKYLNKFCKSGTSILLSYKFTEKVIPQLSHTDLLPLS</sequence>
<dbReference type="EMBL" id="CAJPWZ010003115">
    <property type="protein sequence ID" value="CAG2252290.1"/>
    <property type="molecule type" value="Genomic_DNA"/>
</dbReference>
<feature type="region of interest" description="Disordered" evidence="1">
    <location>
        <begin position="256"/>
        <end position="304"/>
    </location>
</feature>
<keyword evidence="3" id="KW-1185">Reference proteome</keyword>
<reference evidence="2" key="1">
    <citation type="submission" date="2021-03" db="EMBL/GenBank/DDBJ databases">
        <authorList>
            <person name="Bekaert M."/>
        </authorList>
    </citation>
    <scope>NUCLEOTIDE SEQUENCE</scope>
</reference>
<feature type="compositionally biased region" description="Polar residues" evidence="1">
    <location>
        <begin position="292"/>
        <end position="304"/>
    </location>
</feature>
<protein>
    <recommendedName>
        <fullName evidence="4">C-terminal of Roc (COR) domain-containing protein</fullName>
    </recommendedName>
</protein>
<evidence type="ECO:0008006" key="4">
    <source>
        <dbReference type="Google" id="ProtNLM"/>
    </source>
</evidence>
<feature type="region of interest" description="Disordered" evidence="1">
    <location>
        <begin position="473"/>
        <end position="493"/>
    </location>
</feature>
<dbReference type="Proteomes" id="UP000683360">
    <property type="component" value="Unassembled WGS sequence"/>
</dbReference>
<dbReference type="Gene3D" id="1.10.10.10">
    <property type="entry name" value="Winged helix-like DNA-binding domain superfamily/Winged helix DNA-binding domain"/>
    <property type="match status" value="1"/>
</dbReference>
<comment type="caution">
    <text evidence="2">The sequence shown here is derived from an EMBL/GenBank/DDBJ whole genome shotgun (WGS) entry which is preliminary data.</text>
</comment>
<dbReference type="OrthoDB" id="5962960at2759"/>
<proteinExistence type="predicted"/>
<evidence type="ECO:0000256" key="1">
    <source>
        <dbReference type="SAM" id="MobiDB-lite"/>
    </source>
</evidence>
<dbReference type="AlphaFoldDB" id="A0A8S3V2D5"/>
<evidence type="ECO:0000313" key="2">
    <source>
        <dbReference type="EMBL" id="CAG2252290.1"/>
    </source>
</evidence>
<accession>A0A8S3V2D5</accession>
<feature type="compositionally biased region" description="Basic and acidic residues" evidence="1">
    <location>
        <begin position="256"/>
        <end position="286"/>
    </location>
</feature>
<name>A0A8S3V2D5_MYTED</name>
<evidence type="ECO:0000313" key="3">
    <source>
        <dbReference type="Proteomes" id="UP000683360"/>
    </source>
</evidence>
<gene>
    <name evidence="2" type="ORF">MEDL_63898</name>
</gene>
<organism evidence="2 3">
    <name type="scientific">Mytilus edulis</name>
    <name type="common">Blue mussel</name>
    <dbReference type="NCBI Taxonomy" id="6550"/>
    <lineage>
        <taxon>Eukaryota</taxon>
        <taxon>Metazoa</taxon>
        <taxon>Spiralia</taxon>
        <taxon>Lophotrochozoa</taxon>
        <taxon>Mollusca</taxon>
        <taxon>Bivalvia</taxon>
        <taxon>Autobranchia</taxon>
        <taxon>Pteriomorphia</taxon>
        <taxon>Mytilida</taxon>
        <taxon>Mytiloidea</taxon>
        <taxon>Mytilidae</taxon>
        <taxon>Mytilinae</taxon>
        <taxon>Mytilus</taxon>
    </lineage>
</organism>
<dbReference type="InterPro" id="IPR036388">
    <property type="entry name" value="WH-like_DNA-bd_sf"/>
</dbReference>